<evidence type="ECO:0000313" key="3">
    <source>
        <dbReference type="EMBL" id="EMT50691.1"/>
    </source>
</evidence>
<dbReference type="PANTHER" id="PTHR40111">
    <property type="entry name" value="CEPHALOSPORIN-C DEACETYLASE"/>
    <property type="match status" value="1"/>
</dbReference>
<dbReference type="GO" id="GO:0052689">
    <property type="term" value="F:carboxylic ester hydrolase activity"/>
    <property type="evidence" value="ECO:0007669"/>
    <property type="project" value="TreeGrafter"/>
</dbReference>
<evidence type="ECO:0000313" key="4">
    <source>
        <dbReference type="Proteomes" id="UP000012081"/>
    </source>
</evidence>
<dbReference type="STRING" id="1300222.I532_21525"/>
<organism evidence="3 4">
    <name type="scientific">Brevibacillus borstelensis AK1</name>
    <dbReference type="NCBI Taxonomy" id="1300222"/>
    <lineage>
        <taxon>Bacteria</taxon>
        <taxon>Bacillati</taxon>
        <taxon>Bacillota</taxon>
        <taxon>Bacilli</taxon>
        <taxon>Bacillales</taxon>
        <taxon>Paenibacillaceae</taxon>
        <taxon>Brevibacillus</taxon>
    </lineage>
</organism>
<dbReference type="AlphaFoldDB" id="M8DUP0"/>
<feature type="binding site" evidence="1">
    <location>
        <position position="91"/>
    </location>
    <ligand>
        <name>substrate</name>
    </ligand>
</feature>
<dbReference type="GO" id="GO:0005976">
    <property type="term" value="P:polysaccharide metabolic process"/>
    <property type="evidence" value="ECO:0007669"/>
    <property type="project" value="TreeGrafter"/>
</dbReference>
<protein>
    <submittedName>
        <fullName evidence="3">S-deacylase</fullName>
    </submittedName>
</protein>
<dbReference type="SUPFAM" id="SSF53474">
    <property type="entry name" value="alpha/beta-Hydrolases"/>
    <property type="match status" value="1"/>
</dbReference>
<dbReference type="Gene3D" id="3.40.50.1820">
    <property type="entry name" value="alpha/beta hydrolase"/>
    <property type="match status" value="1"/>
</dbReference>
<dbReference type="Pfam" id="PF05448">
    <property type="entry name" value="AXE1"/>
    <property type="match status" value="1"/>
</dbReference>
<gene>
    <name evidence="3" type="ORF">I532_21525</name>
</gene>
<dbReference type="InterPro" id="IPR039069">
    <property type="entry name" value="CE7"/>
</dbReference>
<comment type="caution">
    <text evidence="3">The sequence shown here is derived from an EMBL/GenBank/DDBJ whole genome shotgun (WGS) entry which is preliminary data.</text>
</comment>
<accession>M8DUP0</accession>
<dbReference type="OrthoDB" id="9770528at2"/>
<keyword evidence="4" id="KW-1185">Reference proteome</keyword>
<dbReference type="InterPro" id="IPR029058">
    <property type="entry name" value="AB_hydrolase_fold"/>
</dbReference>
<reference evidence="3 4" key="1">
    <citation type="submission" date="2013-03" db="EMBL/GenBank/DDBJ databases">
        <title>Assembly of a new bacterial strain Brevibacillus borstelensis AK1.</title>
        <authorList>
            <person name="Rajan I."/>
            <person name="PoliReddy D."/>
            <person name="Sugumar T."/>
            <person name="Rathinam K."/>
            <person name="Alqarawi S."/>
            <person name="Khalil A.B."/>
            <person name="Sivakumar N."/>
        </authorList>
    </citation>
    <scope>NUCLEOTIDE SEQUENCE [LARGE SCALE GENOMIC DNA]</scope>
    <source>
        <strain evidence="3 4">AK1</strain>
    </source>
</reference>
<feature type="domain" description="Acetyl xylan esterase" evidence="2">
    <location>
        <begin position="1"/>
        <end position="126"/>
    </location>
</feature>
<dbReference type="PANTHER" id="PTHR40111:SF1">
    <property type="entry name" value="CEPHALOSPORIN-C DEACETYLASE"/>
    <property type="match status" value="1"/>
</dbReference>
<evidence type="ECO:0000259" key="2">
    <source>
        <dbReference type="Pfam" id="PF05448"/>
    </source>
</evidence>
<dbReference type="Proteomes" id="UP000012081">
    <property type="component" value="Unassembled WGS sequence"/>
</dbReference>
<dbReference type="EMBL" id="APBN01000013">
    <property type="protein sequence ID" value="EMT50691.1"/>
    <property type="molecule type" value="Genomic_DNA"/>
</dbReference>
<evidence type="ECO:0000256" key="1">
    <source>
        <dbReference type="PIRSR" id="PIRSR639069-2"/>
    </source>
</evidence>
<sequence length="134" mass="15215">MQPYDLPLDQLQTYRPALTRKDDFADFWEATKALLDQEPLTYELAPLTYPADGVRLYQLSYRGFGGARIQGYFAVPDKAGAHPGLILYHGYDWCFDGGIHDVVNWALHGYAAFGMLVRGQHSSEDNSWHFCVII</sequence>
<dbReference type="GeneID" id="89501528"/>
<name>M8DUP0_9BACL</name>
<proteinExistence type="predicted"/>
<dbReference type="InterPro" id="IPR008391">
    <property type="entry name" value="AXE1_dom"/>
</dbReference>
<dbReference type="PATRIC" id="fig|1300222.3.peg.4528"/>
<dbReference type="RefSeq" id="WP_003391148.1">
    <property type="nucleotide sequence ID" value="NZ_APBN01000013.1"/>
</dbReference>